<gene>
    <name evidence="12" type="ORF">BLNAU_18959</name>
</gene>
<feature type="transmembrane region" description="Helical" evidence="10">
    <location>
        <begin position="124"/>
        <end position="147"/>
    </location>
</feature>
<dbReference type="InterPro" id="IPR013083">
    <property type="entry name" value="Znf_RING/FYVE/PHD"/>
</dbReference>
<evidence type="ECO:0000256" key="1">
    <source>
        <dbReference type="ARBA" id="ARBA00004141"/>
    </source>
</evidence>
<feature type="domain" description="RING-CH-type" evidence="11">
    <location>
        <begin position="5"/>
        <end position="70"/>
    </location>
</feature>
<dbReference type="InterPro" id="IPR011016">
    <property type="entry name" value="Znf_RING-CH"/>
</dbReference>
<evidence type="ECO:0000256" key="7">
    <source>
        <dbReference type="ARBA" id="ARBA00022833"/>
    </source>
</evidence>
<organism evidence="12 13">
    <name type="scientific">Blattamonas nauphoetae</name>
    <dbReference type="NCBI Taxonomy" id="2049346"/>
    <lineage>
        <taxon>Eukaryota</taxon>
        <taxon>Metamonada</taxon>
        <taxon>Preaxostyla</taxon>
        <taxon>Oxymonadida</taxon>
        <taxon>Blattamonas</taxon>
    </lineage>
</organism>
<dbReference type="Gene3D" id="3.30.40.10">
    <property type="entry name" value="Zinc/RING finger domain, C3HC4 (zinc finger)"/>
    <property type="match status" value="1"/>
</dbReference>
<evidence type="ECO:0000256" key="6">
    <source>
        <dbReference type="ARBA" id="ARBA00022786"/>
    </source>
</evidence>
<evidence type="ECO:0000259" key="11">
    <source>
        <dbReference type="PROSITE" id="PS51292"/>
    </source>
</evidence>
<dbReference type="EMBL" id="JARBJD010000237">
    <property type="protein sequence ID" value="KAK2946117.1"/>
    <property type="molecule type" value="Genomic_DNA"/>
</dbReference>
<keyword evidence="7" id="KW-0862">Zinc</keyword>
<feature type="transmembrane region" description="Helical" evidence="10">
    <location>
        <begin position="89"/>
        <end position="112"/>
    </location>
</feature>
<keyword evidence="2" id="KW-0808">Transferase</keyword>
<evidence type="ECO:0000256" key="9">
    <source>
        <dbReference type="ARBA" id="ARBA00023136"/>
    </source>
</evidence>
<sequence length="185" mass="21155">MSQNSPPQEQYQCKICLTDDPSMVLCHPCGCAGSMGAVHLECLSEWIQAKVASNSEWDRCEICHERYKIEFKPKPLFKRHHPHLKPAEAVIFIASLILAPIFLLMALCFFPLEIVLSCIYQKDWTIMVVCGIIQRVALDIIMLSIGIKFSKSLMQFWNKWKAQNMELVPKDEACIIHRGSMTQTV</sequence>
<evidence type="ECO:0000256" key="8">
    <source>
        <dbReference type="ARBA" id="ARBA00022989"/>
    </source>
</evidence>
<reference evidence="12 13" key="1">
    <citation type="journal article" date="2022" name="bioRxiv">
        <title>Genomics of Preaxostyla Flagellates Illuminates Evolutionary Transitions and the Path Towards Mitochondrial Loss.</title>
        <authorList>
            <person name="Novak L.V.F."/>
            <person name="Treitli S.C."/>
            <person name="Pyrih J."/>
            <person name="Halakuc P."/>
            <person name="Pipaliya S.V."/>
            <person name="Vacek V."/>
            <person name="Brzon O."/>
            <person name="Soukal P."/>
            <person name="Eme L."/>
            <person name="Dacks J.B."/>
            <person name="Karnkowska A."/>
            <person name="Elias M."/>
            <person name="Hampl V."/>
        </authorList>
    </citation>
    <scope>NUCLEOTIDE SEQUENCE [LARGE SCALE GENOMIC DNA]</scope>
    <source>
        <strain evidence="12">NAU3</strain>
        <tissue evidence="12">Gut</tissue>
    </source>
</reference>
<evidence type="ECO:0000256" key="4">
    <source>
        <dbReference type="ARBA" id="ARBA00022723"/>
    </source>
</evidence>
<dbReference type="SUPFAM" id="SSF57850">
    <property type="entry name" value="RING/U-box"/>
    <property type="match status" value="1"/>
</dbReference>
<dbReference type="Pfam" id="PF12906">
    <property type="entry name" value="RINGv"/>
    <property type="match status" value="1"/>
</dbReference>
<keyword evidence="9 10" id="KW-0472">Membrane</keyword>
<dbReference type="Proteomes" id="UP001281761">
    <property type="component" value="Unassembled WGS sequence"/>
</dbReference>
<dbReference type="PROSITE" id="PS51292">
    <property type="entry name" value="ZF_RING_CH"/>
    <property type="match status" value="1"/>
</dbReference>
<protein>
    <recommendedName>
        <fullName evidence="11">RING-CH-type domain-containing protein</fullName>
    </recommendedName>
</protein>
<evidence type="ECO:0000256" key="10">
    <source>
        <dbReference type="SAM" id="Phobius"/>
    </source>
</evidence>
<evidence type="ECO:0000256" key="2">
    <source>
        <dbReference type="ARBA" id="ARBA00022679"/>
    </source>
</evidence>
<proteinExistence type="predicted"/>
<dbReference type="SMART" id="SM00744">
    <property type="entry name" value="RINGv"/>
    <property type="match status" value="1"/>
</dbReference>
<accession>A0ABQ9X345</accession>
<dbReference type="PANTHER" id="PTHR46065">
    <property type="entry name" value="E3 UBIQUITIN-PROTEIN LIGASE MARCH 2/3 FAMILY MEMBER"/>
    <property type="match status" value="1"/>
</dbReference>
<keyword evidence="8 10" id="KW-1133">Transmembrane helix</keyword>
<keyword evidence="3 10" id="KW-0812">Transmembrane</keyword>
<evidence type="ECO:0000256" key="5">
    <source>
        <dbReference type="ARBA" id="ARBA00022771"/>
    </source>
</evidence>
<keyword evidence="13" id="KW-1185">Reference proteome</keyword>
<evidence type="ECO:0000313" key="12">
    <source>
        <dbReference type="EMBL" id="KAK2946117.1"/>
    </source>
</evidence>
<dbReference type="PANTHER" id="PTHR46065:SF3">
    <property type="entry name" value="FI20425P1"/>
    <property type="match status" value="1"/>
</dbReference>
<comment type="subcellular location">
    <subcellularLocation>
        <location evidence="1">Membrane</location>
        <topology evidence="1">Multi-pass membrane protein</topology>
    </subcellularLocation>
</comment>
<comment type="caution">
    <text evidence="12">The sequence shown here is derived from an EMBL/GenBank/DDBJ whole genome shotgun (WGS) entry which is preliminary data.</text>
</comment>
<keyword evidence="4" id="KW-0479">Metal-binding</keyword>
<evidence type="ECO:0000313" key="13">
    <source>
        <dbReference type="Proteomes" id="UP001281761"/>
    </source>
</evidence>
<keyword evidence="6" id="KW-0833">Ubl conjugation pathway</keyword>
<evidence type="ECO:0000256" key="3">
    <source>
        <dbReference type="ARBA" id="ARBA00022692"/>
    </source>
</evidence>
<name>A0ABQ9X345_9EUKA</name>
<keyword evidence="5" id="KW-0863">Zinc-finger</keyword>